<dbReference type="EMBL" id="ALBS01000251">
    <property type="protein sequence ID" value="EJT47411.1"/>
    <property type="molecule type" value="Genomic_DNA"/>
</dbReference>
<organism evidence="2 3">
    <name type="scientific">Trichosporon asahii var. asahii (strain ATCC 90039 / CBS 2479 / JCM 2466 / KCTC 7840 / NBRC 103889/ NCYC 2677 / UAMH 7654)</name>
    <name type="common">Yeast</name>
    <dbReference type="NCBI Taxonomy" id="1186058"/>
    <lineage>
        <taxon>Eukaryota</taxon>
        <taxon>Fungi</taxon>
        <taxon>Dikarya</taxon>
        <taxon>Basidiomycota</taxon>
        <taxon>Agaricomycotina</taxon>
        <taxon>Tremellomycetes</taxon>
        <taxon>Trichosporonales</taxon>
        <taxon>Trichosporonaceae</taxon>
        <taxon>Trichosporon</taxon>
    </lineage>
</organism>
<feature type="region of interest" description="Disordered" evidence="1">
    <location>
        <begin position="128"/>
        <end position="150"/>
    </location>
</feature>
<reference evidence="2 3" key="1">
    <citation type="journal article" date="2012" name="Eukaryot. Cell">
        <title>Draft genome sequence of CBS 2479, the standard type strain of Trichosporon asahii.</title>
        <authorList>
            <person name="Yang R.Y."/>
            <person name="Li H.T."/>
            <person name="Zhu H."/>
            <person name="Zhou G.P."/>
            <person name="Wang M."/>
            <person name="Wang L."/>
        </authorList>
    </citation>
    <scope>NUCLEOTIDE SEQUENCE [LARGE SCALE GENOMIC DNA]</scope>
    <source>
        <strain evidence="3">ATCC 90039 / CBS 2479 / JCM 2466 / KCTC 7840 / NCYC 2677 / UAMH 7654</strain>
    </source>
</reference>
<gene>
    <name evidence="2" type="ORF">A1Q1_03796</name>
</gene>
<sequence>MFRGSHQPHSSAAGASAAPANPLRCIDACGDFSKFAQSTDACKTNIQSPACMNAVCTVNTFDACWGCLGIPAELIASAKMFCANGGGDLLDQLETGGEGNGTAPSASGSNAAGVSALSSALADASGLGAGASTTPTPTGSGTVAPSSGGLDIGGSNMRGGNCDAECDEVIRVLGGPVCKDRTGENLECLDKLCAFEECYRCVGANDDKIGNLRQKCAGRGSAARLTAGENSTATATSAAGSGGVAGGAGSSGLECRKECNDVFNRIRHSSACMREVKSNECLISVCPSQDSIDIMKSACAELLSSGGVASTDGLNGSSAGSGLAGFVPSGVAGAGTSGSPVAQPENVAAPSATSNEQNAPSPAAASGSNAGRRLPSAVVVLCASVLAVGLF</sequence>
<dbReference type="AlphaFoldDB" id="J5ST76"/>
<dbReference type="Proteomes" id="UP000002748">
    <property type="component" value="Unassembled WGS sequence"/>
</dbReference>
<protein>
    <submittedName>
        <fullName evidence="2">Uncharacterized protein</fullName>
    </submittedName>
</protein>
<accession>J5ST76</accession>
<proteinExistence type="predicted"/>
<feature type="compositionally biased region" description="Low complexity" evidence="1">
    <location>
        <begin position="358"/>
        <end position="370"/>
    </location>
</feature>
<evidence type="ECO:0000313" key="3">
    <source>
        <dbReference type="Proteomes" id="UP000002748"/>
    </source>
</evidence>
<evidence type="ECO:0000313" key="2">
    <source>
        <dbReference type="EMBL" id="EJT47411.1"/>
    </source>
</evidence>
<dbReference type="VEuPathDB" id="FungiDB:A1Q1_03796"/>
<dbReference type="KEGG" id="tasa:A1Q1_03796"/>
<evidence type="ECO:0000256" key="1">
    <source>
        <dbReference type="SAM" id="MobiDB-lite"/>
    </source>
</evidence>
<feature type="region of interest" description="Disordered" evidence="1">
    <location>
        <begin position="334"/>
        <end position="370"/>
    </location>
</feature>
<dbReference type="RefSeq" id="XP_014178601.1">
    <property type="nucleotide sequence ID" value="XM_014323126.1"/>
</dbReference>
<dbReference type="HOGENOM" id="CLU_706344_0_0_1"/>
<comment type="caution">
    <text evidence="2">The sequence shown here is derived from an EMBL/GenBank/DDBJ whole genome shotgun (WGS) entry which is preliminary data.</text>
</comment>
<name>J5ST76_TRIAS</name>
<feature type="compositionally biased region" description="Low complexity" evidence="1">
    <location>
        <begin position="128"/>
        <end position="149"/>
    </location>
</feature>
<dbReference type="GeneID" id="25987309"/>